<reference evidence="10" key="1">
    <citation type="submission" date="2025-08" db="UniProtKB">
        <authorList>
            <consortium name="RefSeq"/>
        </authorList>
    </citation>
    <scope>IDENTIFICATION</scope>
</reference>
<feature type="transmembrane region" description="Helical" evidence="8">
    <location>
        <begin position="427"/>
        <end position="446"/>
    </location>
</feature>
<keyword evidence="3 8" id="KW-0812">Transmembrane</keyword>
<feature type="region of interest" description="Disordered" evidence="7">
    <location>
        <begin position="175"/>
        <end position="195"/>
    </location>
</feature>
<evidence type="ECO:0000256" key="4">
    <source>
        <dbReference type="ARBA" id="ARBA00022989"/>
    </source>
</evidence>
<evidence type="ECO:0000256" key="8">
    <source>
        <dbReference type="SAM" id="Phobius"/>
    </source>
</evidence>
<protein>
    <submittedName>
        <fullName evidence="10">Solute carrier family 13 member 4</fullName>
    </submittedName>
</protein>
<dbReference type="PANTHER" id="PTHR10283">
    <property type="entry name" value="SOLUTE CARRIER FAMILY 13 MEMBER"/>
    <property type="match status" value="1"/>
</dbReference>
<dbReference type="AlphaFoldDB" id="A0A6P7JI44"/>
<feature type="transmembrane region" description="Helical" evidence="8">
    <location>
        <begin position="545"/>
        <end position="566"/>
    </location>
</feature>
<dbReference type="InParanoid" id="A0A6P7JI44"/>
<comment type="similarity">
    <text evidence="2">Belongs to the SLC13A/DASS transporter (TC 2.A.47) family. NADC subfamily.</text>
</comment>
<dbReference type="GeneID" id="114445603"/>
<keyword evidence="6" id="KW-0813">Transport</keyword>
<evidence type="ECO:0000256" key="6">
    <source>
        <dbReference type="ARBA" id="ARBA00023201"/>
    </source>
</evidence>
<gene>
    <name evidence="10" type="primary">slc13a4</name>
</gene>
<keyword evidence="9" id="KW-1185">Reference proteome</keyword>
<accession>A0A6P7JI44</accession>
<sequence length="644" mass="71261">MRLEAAARMDLFRKLWKARKLIVVVFIPLSLLPLPLIHPTSEACCAYVLMVTAVYWVSEAVPLGAAALVPAFLYPLFGVLKSSEVAAEYCKDTTLLLMGVICLAASIEKWNLHKRIALRMVMVAGAKPGMLVLGFMCCTVFLSMWLSNTSTTAMVMPIAEAVLQQLICTGLADSHDDSDTTEAPEEDSGMSAVAGKEENLDKNQLELLYRNDNKDCNKQELCTLDVTGESNGLCLNPITRQEYVRHINGQLLPQVAIEIPNVKRVKARRDSQYPTKRDHMICKCLSLSITYAATIGGLITITGTSTNLIFAEQFNTRYPDAKVINFGTWFIFSFPIAIIMLVLTWLWLHFLFLGCNFRETCSLSKKRKTRREMLSERRIQEEYAKLGPISYPEVVTGVFFVLMTLLWFTREPGFVPGWTSLFEKKGYRTDATVSVLLGFLLFLIPARRPFSSFTSMCRNSEIYADPLAPMITWKDFQRLMPWEIVILVGGGYALAAGCKVSGLSVWIGRQLEPMSGLPPWAVTLLACLLVSAVTEFASNPATLTVFLPILSALSETLLINPLHTLIPSTMCVSFGVMLPVGNPPNAIVFSYGHVQISDMVKAGFGVNLIGVAVVMLAITTWGVPLFNLTEFPAWAVARNVTGSL</sequence>
<feature type="transmembrane region" description="Helical" evidence="8">
    <location>
        <begin position="484"/>
        <end position="507"/>
    </location>
</feature>
<dbReference type="RefSeq" id="XP_028276480.1">
    <property type="nucleotide sequence ID" value="XM_028420679.1"/>
</dbReference>
<dbReference type="Proteomes" id="UP000515145">
    <property type="component" value="Chromosome 2"/>
</dbReference>
<feature type="transmembrane region" description="Helical" evidence="8">
    <location>
        <begin position="89"/>
        <end position="107"/>
    </location>
</feature>
<keyword evidence="5 8" id="KW-0472">Membrane</keyword>
<feature type="transmembrane region" description="Helical" evidence="8">
    <location>
        <begin position="285"/>
        <end position="310"/>
    </location>
</feature>
<dbReference type="OrthoDB" id="6493944at2759"/>
<keyword evidence="6" id="KW-0915">Sodium</keyword>
<organism evidence="9 10">
    <name type="scientific">Parambassis ranga</name>
    <name type="common">Indian glassy fish</name>
    <dbReference type="NCBI Taxonomy" id="210632"/>
    <lineage>
        <taxon>Eukaryota</taxon>
        <taxon>Metazoa</taxon>
        <taxon>Chordata</taxon>
        <taxon>Craniata</taxon>
        <taxon>Vertebrata</taxon>
        <taxon>Euteleostomi</taxon>
        <taxon>Actinopterygii</taxon>
        <taxon>Neopterygii</taxon>
        <taxon>Teleostei</taxon>
        <taxon>Neoteleostei</taxon>
        <taxon>Acanthomorphata</taxon>
        <taxon>Ovalentaria</taxon>
        <taxon>Ambassidae</taxon>
        <taxon>Parambassis</taxon>
    </lineage>
</organism>
<feature type="transmembrane region" description="Helical" evidence="8">
    <location>
        <begin position="519"/>
        <end position="538"/>
    </location>
</feature>
<dbReference type="PANTHER" id="PTHR10283:SF63">
    <property type="entry name" value="SOLUTE CARRIER FAMILY 13 MEMBER 4"/>
    <property type="match status" value="1"/>
</dbReference>
<feature type="transmembrane region" description="Helical" evidence="8">
    <location>
        <begin position="53"/>
        <end position="77"/>
    </location>
</feature>
<evidence type="ECO:0000256" key="3">
    <source>
        <dbReference type="ARBA" id="ARBA00022692"/>
    </source>
</evidence>
<keyword evidence="4 8" id="KW-1133">Transmembrane helix</keyword>
<proteinExistence type="inferred from homology"/>
<dbReference type="Pfam" id="PF00939">
    <property type="entry name" value="Na_sulph_symp"/>
    <property type="match status" value="1"/>
</dbReference>
<dbReference type="GO" id="GO:0005886">
    <property type="term" value="C:plasma membrane"/>
    <property type="evidence" value="ECO:0007669"/>
    <property type="project" value="TreeGrafter"/>
</dbReference>
<evidence type="ECO:0000256" key="5">
    <source>
        <dbReference type="ARBA" id="ARBA00023136"/>
    </source>
</evidence>
<keyword evidence="6" id="KW-0739">Sodium transport</keyword>
<evidence type="ECO:0000256" key="7">
    <source>
        <dbReference type="SAM" id="MobiDB-lite"/>
    </source>
</evidence>
<dbReference type="GO" id="GO:0015370">
    <property type="term" value="F:solute:sodium symporter activity"/>
    <property type="evidence" value="ECO:0007669"/>
    <property type="project" value="UniProtKB-ARBA"/>
</dbReference>
<evidence type="ECO:0000313" key="10">
    <source>
        <dbReference type="RefSeq" id="XP_028276480.1"/>
    </source>
</evidence>
<feature type="transmembrane region" description="Helical" evidence="8">
    <location>
        <begin position="572"/>
        <end position="592"/>
    </location>
</feature>
<feature type="transmembrane region" description="Helical" evidence="8">
    <location>
        <begin position="604"/>
        <end position="623"/>
    </location>
</feature>
<dbReference type="CTD" id="26266"/>
<feature type="transmembrane region" description="Helical" evidence="8">
    <location>
        <begin position="386"/>
        <end position="407"/>
    </location>
</feature>
<dbReference type="InterPro" id="IPR001898">
    <property type="entry name" value="SLC13A/DASS"/>
</dbReference>
<evidence type="ECO:0000256" key="1">
    <source>
        <dbReference type="ARBA" id="ARBA00004141"/>
    </source>
</evidence>
<feature type="compositionally biased region" description="Acidic residues" evidence="7">
    <location>
        <begin position="179"/>
        <end position="188"/>
    </location>
</feature>
<comment type="subcellular location">
    <subcellularLocation>
        <location evidence="1">Membrane</location>
        <topology evidence="1">Multi-pass membrane protein</topology>
    </subcellularLocation>
</comment>
<keyword evidence="6" id="KW-0406">Ion transport</keyword>
<evidence type="ECO:0000313" key="9">
    <source>
        <dbReference type="Proteomes" id="UP000515145"/>
    </source>
</evidence>
<evidence type="ECO:0000256" key="2">
    <source>
        <dbReference type="ARBA" id="ARBA00006772"/>
    </source>
</evidence>
<feature type="transmembrane region" description="Helical" evidence="8">
    <location>
        <begin position="330"/>
        <end position="357"/>
    </location>
</feature>
<feature type="transmembrane region" description="Helical" evidence="8">
    <location>
        <begin position="127"/>
        <end position="146"/>
    </location>
</feature>
<name>A0A6P7JI44_9TELE</name>